<evidence type="ECO:0000313" key="3">
    <source>
        <dbReference type="EMBL" id="KAK8876142.1"/>
    </source>
</evidence>
<dbReference type="PANTHER" id="PTHR11668">
    <property type="entry name" value="SERINE/THREONINE PROTEIN PHOSPHATASE"/>
    <property type="match status" value="1"/>
</dbReference>
<evidence type="ECO:0000259" key="2">
    <source>
        <dbReference type="PROSITE" id="PS00125"/>
    </source>
</evidence>
<dbReference type="InterPro" id="IPR029052">
    <property type="entry name" value="Metallo-depent_PP-like"/>
</dbReference>
<organism evidence="3 4">
    <name type="scientific">Tritrichomonas musculus</name>
    <dbReference type="NCBI Taxonomy" id="1915356"/>
    <lineage>
        <taxon>Eukaryota</taxon>
        <taxon>Metamonada</taxon>
        <taxon>Parabasalia</taxon>
        <taxon>Tritrichomonadida</taxon>
        <taxon>Tritrichomonadidae</taxon>
        <taxon>Tritrichomonas</taxon>
    </lineage>
</organism>
<comment type="caution">
    <text evidence="3">The sequence shown here is derived from an EMBL/GenBank/DDBJ whole genome shotgun (WGS) entry which is preliminary data.</text>
</comment>
<dbReference type="PROSITE" id="PS00125">
    <property type="entry name" value="SER_THR_PHOSPHATASE"/>
    <property type="match status" value="1"/>
</dbReference>
<accession>A0ABR2JG26</accession>
<protein>
    <recommendedName>
        <fullName evidence="1">Serine/threonine-protein phosphatase</fullName>
        <ecNumber evidence="1">3.1.3.16</ecNumber>
    </recommendedName>
</protein>
<dbReference type="EMBL" id="JAPFFF010000012">
    <property type="protein sequence ID" value="KAK8876142.1"/>
    <property type="molecule type" value="Genomic_DNA"/>
</dbReference>
<dbReference type="InterPro" id="IPR050341">
    <property type="entry name" value="PP1_catalytic_subunit"/>
</dbReference>
<feature type="domain" description="Serine/threonine specific protein phosphatases" evidence="2">
    <location>
        <begin position="129"/>
        <end position="134"/>
    </location>
</feature>
<gene>
    <name evidence="3" type="ORF">M9Y10_006331</name>
</gene>
<keyword evidence="1" id="KW-0378">Hydrolase</keyword>
<dbReference type="InterPro" id="IPR006186">
    <property type="entry name" value="Ser/Thr-sp_prot-phosphatase"/>
</dbReference>
<comment type="similarity">
    <text evidence="1">Belongs to the PPP phosphatase family.</text>
</comment>
<dbReference type="Pfam" id="PF00149">
    <property type="entry name" value="Metallophos"/>
    <property type="match status" value="1"/>
</dbReference>
<reference evidence="3 4" key="1">
    <citation type="submission" date="2024-04" db="EMBL/GenBank/DDBJ databases">
        <title>Tritrichomonas musculus Genome.</title>
        <authorList>
            <person name="Alves-Ferreira E."/>
            <person name="Grigg M."/>
            <person name="Lorenzi H."/>
            <person name="Galac M."/>
        </authorList>
    </citation>
    <scope>NUCLEOTIDE SEQUENCE [LARGE SCALE GENOMIC DNA]</scope>
    <source>
        <strain evidence="3 4">EAF2021</strain>
    </source>
</reference>
<keyword evidence="4" id="KW-1185">Reference proteome</keyword>
<dbReference type="CDD" id="cd00144">
    <property type="entry name" value="MPP_PPP_family"/>
    <property type="match status" value="1"/>
</dbReference>
<evidence type="ECO:0000256" key="1">
    <source>
        <dbReference type="RuleBase" id="RU004273"/>
    </source>
</evidence>
<proteinExistence type="inferred from homology"/>
<dbReference type="InterPro" id="IPR004843">
    <property type="entry name" value="Calcineurin-like_PHP"/>
</dbReference>
<comment type="catalytic activity">
    <reaction evidence="1">
        <text>O-phospho-L-threonyl-[protein] + H2O = L-threonyl-[protein] + phosphate</text>
        <dbReference type="Rhea" id="RHEA:47004"/>
        <dbReference type="Rhea" id="RHEA-COMP:11060"/>
        <dbReference type="Rhea" id="RHEA-COMP:11605"/>
        <dbReference type="ChEBI" id="CHEBI:15377"/>
        <dbReference type="ChEBI" id="CHEBI:30013"/>
        <dbReference type="ChEBI" id="CHEBI:43474"/>
        <dbReference type="ChEBI" id="CHEBI:61977"/>
        <dbReference type="EC" id="3.1.3.16"/>
    </reaction>
</comment>
<sequence length="482" mass="55521">MARSASYIFSAYSFINKYPLEKLLEVGHQSKEGNPIPSFDEDLLIELCSDAQQTFENEENILEIDGDIIIVGDIHGSFHDLLRILNFIQETDSKVLFLGDYVDRGSFSLECVTLLFALKILRPNNFYLLRGNHEFDSMCSQYGFKDEILNYHNPKKIHKKKIIKKSDSNSVNLHLNEESTHNKEEEEDTQCDEYYPEYSCPDCYKYSEKLYDAFIEAFSFLPIGAIVNQTTFCIHGGLSPRIEHLESLKKGITRPIYTFEENSLFSDVVWSDPSSNFPFLFCDNPRGKGFLFNSNATDLFLLNNSLKRIIRAHECVKHGSSTHFDKKCITVFSASSYIKDMGNKSGVLRLFENEDKIEFISFEPIKRLQKSDTCYFKVQNFNNTKTNQKILFSIRHSNLNTPIVSGRKRLSQRYVSPQRSDLSNAMFVTNARRKNSLIQKPIIHHSVSMHNFNTENQNNGIKIPTTKSMVRFSDNQDFSGNS</sequence>
<name>A0ABR2JG26_9EUKA</name>
<dbReference type="Gene3D" id="3.60.21.10">
    <property type="match status" value="1"/>
</dbReference>
<dbReference type="PRINTS" id="PR00114">
    <property type="entry name" value="STPHPHTASE"/>
</dbReference>
<dbReference type="SMART" id="SM00156">
    <property type="entry name" value="PP2Ac"/>
    <property type="match status" value="1"/>
</dbReference>
<evidence type="ECO:0000313" key="4">
    <source>
        <dbReference type="Proteomes" id="UP001470230"/>
    </source>
</evidence>
<dbReference type="SUPFAM" id="SSF56300">
    <property type="entry name" value="Metallo-dependent phosphatases"/>
    <property type="match status" value="1"/>
</dbReference>
<dbReference type="Proteomes" id="UP001470230">
    <property type="component" value="Unassembled WGS sequence"/>
</dbReference>
<dbReference type="EC" id="3.1.3.16" evidence="1"/>
<dbReference type="PANTHER" id="PTHR11668:SF494">
    <property type="entry name" value="PROTEIN PHOSPHATASE, PUTATIVE-RELATED"/>
    <property type="match status" value="1"/>
</dbReference>